<dbReference type="InterPro" id="IPR046341">
    <property type="entry name" value="SET_dom_sf"/>
</dbReference>
<keyword evidence="3" id="KW-1185">Reference proteome</keyword>
<sequence length="385" mass="43589">MEAYDELLRWAGEKGIELHGVEPRAIPGKGVGVVATKPLKANERLLHVPTSALRTLDTVRPKIKKNLPPGTKVQAILAADLALEKPTSKYAPWTAVIPSRESVTSSLPLAWDPLLHPYLPKPARGLLQKQQTKFARDWAAVEQHLLPTLAPSHSPPLTQQTFLYAWLLVNTRTFYHETSRTARQLAADDRMVLQPVADLFNHADAGCEVAFAPAGFAITADRAYKPGDEVCICYGRHANDFLLVEYGFVPARNRWDEACIDDAVMPEFDDTQRLVLEERGFWGKYVVDERTVCYRTQVAVRLLCVRDVEVWKGFLDEGEDGGEEMQREVDGLLVRVLERYVRRVEETIEELKGVEAGEPCQRQVLDLRWTQIMRLIRQTIERLEG</sequence>
<dbReference type="SUPFAM" id="SSF82199">
    <property type="entry name" value="SET domain"/>
    <property type="match status" value="1"/>
</dbReference>
<dbReference type="PANTHER" id="PTHR13271">
    <property type="entry name" value="UNCHARACTERIZED PUTATIVE METHYLTRANSFERASE"/>
    <property type="match status" value="1"/>
</dbReference>
<dbReference type="Gene3D" id="3.90.1410.10">
    <property type="entry name" value="set domain protein methyltransferase, domain 1"/>
    <property type="match status" value="1"/>
</dbReference>
<dbReference type="Pfam" id="PF00856">
    <property type="entry name" value="SET"/>
    <property type="match status" value="1"/>
</dbReference>
<proteinExistence type="predicted"/>
<dbReference type="RefSeq" id="XP_070913996.1">
    <property type="nucleotide sequence ID" value="XM_071057895.1"/>
</dbReference>
<reference evidence="2 3" key="1">
    <citation type="submission" date="2024-09" db="EMBL/GenBank/DDBJ databases">
        <title>Itraconazole resistance in Madurella fahalii resulting from another homologue of gene encoding cytochrome P450 14-alpha sterol demethylase (CYP51).</title>
        <authorList>
            <person name="Yoshioka I."/>
            <person name="Fahal A.H."/>
            <person name="Kaneko S."/>
            <person name="Yaguchi T."/>
        </authorList>
    </citation>
    <scope>NUCLEOTIDE SEQUENCE [LARGE SCALE GENOMIC DNA]</scope>
    <source>
        <strain evidence="2 3">IFM 68171</strain>
    </source>
</reference>
<gene>
    <name evidence="2" type="ORF">MFIFM68171_02473</name>
</gene>
<dbReference type="PROSITE" id="PS50280">
    <property type="entry name" value="SET"/>
    <property type="match status" value="1"/>
</dbReference>
<protein>
    <submittedName>
        <fullName evidence="2">Ribosomal N-lysine methyltransferase-like protein</fullName>
    </submittedName>
</protein>
<comment type="caution">
    <text evidence="2">The sequence shown here is derived from an EMBL/GenBank/DDBJ whole genome shotgun (WGS) entry which is preliminary data.</text>
</comment>
<dbReference type="PANTHER" id="PTHR13271:SF137">
    <property type="entry name" value="SET DOMAIN-CONTAINING PROTEIN"/>
    <property type="match status" value="1"/>
</dbReference>
<feature type="domain" description="SET" evidence="1">
    <location>
        <begin position="19"/>
        <end position="235"/>
    </location>
</feature>
<accession>A0ABQ0G3C1</accession>
<dbReference type="GeneID" id="98173218"/>
<dbReference type="Proteomes" id="UP001628179">
    <property type="component" value="Unassembled WGS sequence"/>
</dbReference>
<name>A0ABQ0G3C1_9PEZI</name>
<organism evidence="2 3">
    <name type="scientific">Madurella fahalii</name>
    <dbReference type="NCBI Taxonomy" id="1157608"/>
    <lineage>
        <taxon>Eukaryota</taxon>
        <taxon>Fungi</taxon>
        <taxon>Dikarya</taxon>
        <taxon>Ascomycota</taxon>
        <taxon>Pezizomycotina</taxon>
        <taxon>Sordariomycetes</taxon>
        <taxon>Sordariomycetidae</taxon>
        <taxon>Sordariales</taxon>
        <taxon>Sordariales incertae sedis</taxon>
        <taxon>Madurella</taxon>
    </lineage>
</organism>
<evidence type="ECO:0000313" key="2">
    <source>
        <dbReference type="EMBL" id="GAB1312263.1"/>
    </source>
</evidence>
<dbReference type="EMBL" id="BAAFSV010000001">
    <property type="protein sequence ID" value="GAB1312263.1"/>
    <property type="molecule type" value="Genomic_DNA"/>
</dbReference>
<dbReference type="InterPro" id="IPR044429">
    <property type="entry name" value="SETD4_SET"/>
</dbReference>
<dbReference type="InterPro" id="IPR001214">
    <property type="entry name" value="SET_dom"/>
</dbReference>
<evidence type="ECO:0000313" key="3">
    <source>
        <dbReference type="Proteomes" id="UP001628179"/>
    </source>
</evidence>
<evidence type="ECO:0000259" key="1">
    <source>
        <dbReference type="PROSITE" id="PS50280"/>
    </source>
</evidence>
<dbReference type="CDD" id="cd19177">
    <property type="entry name" value="SET_SETD4"/>
    <property type="match status" value="1"/>
</dbReference>
<dbReference type="InterPro" id="IPR050600">
    <property type="entry name" value="SETD3_SETD6_MTase"/>
</dbReference>